<protein>
    <submittedName>
        <fullName evidence="1">Uncharacterized protein</fullName>
    </submittedName>
</protein>
<keyword evidence="2" id="KW-1185">Reference proteome</keyword>
<sequence length="77" mass="8531">MSTDINSESDFPDLDPGVYDEASLPDIDFEGHFPQFDLGFYAGESGTWRKPTSPHEEAAYKAIATHPRILAFLALVD</sequence>
<accession>A0AAD7G8K5</accession>
<evidence type="ECO:0000313" key="2">
    <source>
        <dbReference type="Proteomes" id="UP001221757"/>
    </source>
</evidence>
<organism evidence="1 2">
    <name type="scientific">Mycena rosella</name>
    <name type="common">Pink bonnet</name>
    <name type="synonym">Agaricus rosellus</name>
    <dbReference type="NCBI Taxonomy" id="1033263"/>
    <lineage>
        <taxon>Eukaryota</taxon>
        <taxon>Fungi</taxon>
        <taxon>Dikarya</taxon>
        <taxon>Basidiomycota</taxon>
        <taxon>Agaricomycotina</taxon>
        <taxon>Agaricomycetes</taxon>
        <taxon>Agaricomycetidae</taxon>
        <taxon>Agaricales</taxon>
        <taxon>Marasmiineae</taxon>
        <taxon>Mycenaceae</taxon>
        <taxon>Mycena</taxon>
    </lineage>
</organism>
<dbReference type="Proteomes" id="UP001221757">
    <property type="component" value="Unassembled WGS sequence"/>
</dbReference>
<name>A0AAD7G8K5_MYCRO</name>
<comment type="caution">
    <text evidence="1">The sequence shown here is derived from an EMBL/GenBank/DDBJ whole genome shotgun (WGS) entry which is preliminary data.</text>
</comment>
<evidence type="ECO:0000313" key="1">
    <source>
        <dbReference type="EMBL" id="KAJ7677441.1"/>
    </source>
</evidence>
<gene>
    <name evidence="1" type="ORF">B0H17DRAFT_1334271</name>
</gene>
<dbReference type="AlphaFoldDB" id="A0AAD7G8K5"/>
<dbReference type="EMBL" id="JARKIE010000138">
    <property type="protein sequence ID" value="KAJ7677441.1"/>
    <property type="molecule type" value="Genomic_DNA"/>
</dbReference>
<proteinExistence type="predicted"/>
<reference evidence="1" key="1">
    <citation type="submission" date="2023-03" db="EMBL/GenBank/DDBJ databases">
        <title>Massive genome expansion in bonnet fungi (Mycena s.s.) driven by repeated elements and novel gene families across ecological guilds.</title>
        <authorList>
            <consortium name="Lawrence Berkeley National Laboratory"/>
            <person name="Harder C.B."/>
            <person name="Miyauchi S."/>
            <person name="Viragh M."/>
            <person name="Kuo A."/>
            <person name="Thoen E."/>
            <person name="Andreopoulos B."/>
            <person name="Lu D."/>
            <person name="Skrede I."/>
            <person name="Drula E."/>
            <person name="Henrissat B."/>
            <person name="Morin E."/>
            <person name="Kohler A."/>
            <person name="Barry K."/>
            <person name="LaButti K."/>
            <person name="Morin E."/>
            <person name="Salamov A."/>
            <person name="Lipzen A."/>
            <person name="Mereny Z."/>
            <person name="Hegedus B."/>
            <person name="Baldrian P."/>
            <person name="Stursova M."/>
            <person name="Weitz H."/>
            <person name="Taylor A."/>
            <person name="Grigoriev I.V."/>
            <person name="Nagy L.G."/>
            <person name="Martin F."/>
            <person name="Kauserud H."/>
        </authorList>
    </citation>
    <scope>NUCLEOTIDE SEQUENCE</scope>
    <source>
        <strain evidence="1">CBHHK067</strain>
    </source>
</reference>